<name>A0ABR0FM46_9PEZI</name>
<evidence type="ECO:0000313" key="2">
    <source>
        <dbReference type="Proteomes" id="UP001322138"/>
    </source>
</evidence>
<dbReference type="EMBL" id="JAFFGZ010000005">
    <property type="protein sequence ID" value="KAK4645031.1"/>
    <property type="molecule type" value="Genomic_DNA"/>
</dbReference>
<dbReference type="GeneID" id="87891755"/>
<sequence>MREIISLNVGQAGCQIANSCWEHHPSLDSSSSPVARIVIRAASPRDNTPGDIMTFDLLCSAPMNTTFDMLDGIGTLLTLHV</sequence>
<comment type="caution">
    <text evidence="1">The sequence shown here is derived from an EMBL/GenBank/DDBJ whole genome shotgun (WGS) entry which is preliminary data.</text>
</comment>
<evidence type="ECO:0000313" key="1">
    <source>
        <dbReference type="EMBL" id="KAK4645031.1"/>
    </source>
</evidence>
<dbReference type="PROSITE" id="PS00228">
    <property type="entry name" value="TUBULIN_B_AUTOREG"/>
    <property type="match status" value="1"/>
</dbReference>
<accession>A0ABR0FM46</accession>
<dbReference type="Proteomes" id="UP001322138">
    <property type="component" value="Unassembled WGS sequence"/>
</dbReference>
<dbReference type="InterPro" id="IPR013838">
    <property type="entry name" value="Beta-tubulin_BS"/>
</dbReference>
<keyword evidence="2" id="KW-1185">Reference proteome</keyword>
<dbReference type="RefSeq" id="XP_062734007.1">
    <property type="nucleotide sequence ID" value="XM_062872547.1"/>
</dbReference>
<gene>
    <name evidence="1" type="primary">TUB1_1</name>
    <name evidence="1" type="ORF">QC761_0058830</name>
</gene>
<protein>
    <submittedName>
        <fullName evidence="1">Alpha-tubulin</fullName>
    </submittedName>
</protein>
<dbReference type="InterPro" id="IPR036525">
    <property type="entry name" value="Tubulin/FtsZ_GTPase_sf"/>
</dbReference>
<dbReference type="SUPFAM" id="SSF52490">
    <property type="entry name" value="Tubulin nucleotide-binding domain-like"/>
    <property type="match status" value="1"/>
</dbReference>
<organism evidence="1 2">
    <name type="scientific">Podospora bellae-mahoneyi</name>
    <dbReference type="NCBI Taxonomy" id="2093777"/>
    <lineage>
        <taxon>Eukaryota</taxon>
        <taxon>Fungi</taxon>
        <taxon>Dikarya</taxon>
        <taxon>Ascomycota</taxon>
        <taxon>Pezizomycotina</taxon>
        <taxon>Sordariomycetes</taxon>
        <taxon>Sordariomycetidae</taxon>
        <taxon>Sordariales</taxon>
        <taxon>Podosporaceae</taxon>
        <taxon>Podospora</taxon>
    </lineage>
</organism>
<proteinExistence type="predicted"/>
<reference evidence="1 2" key="1">
    <citation type="journal article" date="2023" name="bioRxiv">
        <title>High-quality genome assemblies of four members of thePodospora anserinaspecies complex.</title>
        <authorList>
            <person name="Ament-Velasquez S.L."/>
            <person name="Vogan A.A."/>
            <person name="Wallerman O."/>
            <person name="Hartmann F."/>
            <person name="Gautier V."/>
            <person name="Silar P."/>
            <person name="Giraud T."/>
            <person name="Johannesson H."/>
        </authorList>
    </citation>
    <scope>NUCLEOTIDE SEQUENCE [LARGE SCALE GENOMIC DNA]</scope>
    <source>
        <strain evidence="1 2">CBS 112042</strain>
    </source>
</reference>
<dbReference type="Gene3D" id="3.40.50.1440">
    <property type="entry name" value="Tubulin/FtsZ, GTPase domain"/>
    <property type="match status" value="1"/>
</dbReference>